<dbReference type="Gene3D" id="3.40.50.1000">
    <property type="entry name" value="HAD superfamily/HAD-like"/>
    <property type="match status" value="1"/>
</dbReference>
<comment type="caution">
    <text evidence="1">The sequence shown here is derived from an EMBL/GenBank/DDBJ whole genome shotgun (WGS) entry which is preliminary data.</text>
</comment>
<dbReference type="NCBIfam" id="TIGR01509">
    <property type="entry name" value="HAD-SF-IA-v3"/>
    <property type="match status" value="1"/>
</dbReference>
<dbReference type="InterPro" id="IPR036412">
    <property type="entry name" value="HAD-like_sf"/>
</dbReference>
<dbReference type="NCBIfam" id="TIGR01549">
    <property type="entry name" value="HAD-SF-IA-v1"/>
    <property type="match status" value="1"/>
</dbReference>
<keyword evidence="2" id="KW-1185">Reference proteome</keyword>
<dbReference type="AlphaFoldDB" id="A0A0R2HZZ0"/>
<dbReference type="Pfam" id="PF13419">
    <property type="entry name" value="HAD_2"/>
    <property type="match status" value="1"/>
</dbReference>
<name>A0A0R2HZZ0_9LACO</name>
<proteinExistence type="predicted"/>
<dbReference type="PANTHER" id="PTHR43434">
    <property type="entry name" value="PHOSPHOGLYCOLATE PHOSPHATASE"/>
    <property type="match status" value="1"/>
</dbReference>
<dbReference type="GO" id="GO:0006281">
    <property type="term" value="P:DNA repair"/>
    <property type="evidence" value="ECO:0007669"/>
    <property type="project" value="TreeGrafter"/>
</dbReference>
<dbReference type="SFLD" id="SFLDG01129">
    <property type="entry name" value="C1.5:_HAD__Beta-PGM__Phosphata"/>
    <property type="match status" value="1"/>
</dbReference>
<dbReference type="InterPro" id="IPR050155">
    <property type="entry name" value="HAD-like_hydrolase_sf"/>
</dbReference>
<dbReference type="EMBL" id="JQBW01000010">
    <property type="protein sequence ID" value="KRN58401.1"/>
    <property type="molecule type" value="Genomic_DNA"/>
</dbReference>
<dbReference type="PATRIC" id="fig|396268.3.peg.859"/>
<dbReference type="GO" id="GO:0005829">
    <property type="term" value="C:cytosol"/>
    <property type="evidence" value="ECO:0007669"/>
    <property type="project" value="TreeGrafter"/>
</dbReference>
<dbReference type="InterPro" id="IPR023198">
    <property type="entry name" value="PGP-like_dom2"/>
</dbReference>
<dbReference type="STRING" id="396268.IV45_GL000847"/>
<dbReference type="PANTHER" id="PTHR43434:SF1">
    <property type="entry name" value="PHOSPHOGLYCOLATE PHOSPHATASE"/>
    <property type="match status" value="1"/>
</dbReference>
<dbReference type="SUPFAM" id="SSF56784">
    <property type="entry name" value="HAD-like"/>
    <property type="match status" value="1"/>
</dbReference>
<organism evidence="1 2">
    <name type="scientific">Limosilactobacillus secaliphilus</name>
    <dbReference type="NCBI Taxonomy" id="396268"/>
    <lineage>
        <taxon>Bacteria</taxon>
        <taxon>Bacillati</taxon>
        <taxon>Bacillota</taxon>
        <taxon>Bacilli</taxon>
        <taxon>Lactobacillales</taxon>
        <taxon>Lactobacillaceae</taxon>
        <taxon>Limosilactobacillus</taxon>
    </lineage>
</organism>
<evidence type="ECO:0000313" key="1">
    <source>
        <dbReference type="EMBL" id="KRN58401.1"/>
    </source>
</evidence>
<sequence length="215" mass="24235">MGEMKTFIFDIDGTLIDSYEMYMPALFTILARHGYHYSHEQEVDYGHKTFGISGADTLRFLHIPEAEQPAIQREWSDLAFQHEDRQHVFPGIPEVIDDLSHRSDAQIAIGTSKPLHDFREHFAKHYFFTSLFDDVVTIDSVEHGKPEPDMVIKATQDLHADPKTTVYIGDTINDLKAAHAAGVNFAAALYGAKNPEKITDGAEFLLHQPGDLLKI</sequence>
<dbReference type="RefSeq" id="WP_235807670.1">
    <property type="nucleotide sequence ID" value="NZ_JQBW01000010.1"/>
</dbReference>
<dbReference type="InterPro" id="IPR023214">
    <property type="entry name" value="HAD_sf"/>
</dbReference>
<dbReference type="Proteomes" id="UP000050934">
    <property type="component" value="Unassembled WGS sequence"/>
</dbReference>
<dbReference type="Gene3D" id="1.10.150.240">
    <property type="entry name" value="Putative phosphatase, domain 2"/>
    <property type="match status" value="1"/>
</dbReference>
<dbReference type="InterPro" id="IPR006439">
    <property type="entry name" value="HAD-SF_hydro_IA"/>
</dbReference>
<protein>
    <submittedName>
        <fullName evidence="1">Phosphoglycolate phosphatase, bacterial</fullName>
    </submittedName>
</protein>
<reference evidence="1 2" key="1">
    <citation type="journal article" date="2015" name="Genome Announc.">
        <title>Expanding the biotechnology potential of lactobacilli through comparative genomics of 213 strains and associated genera.</title>
        <authorList>
            <person name="Sun Z."/>
            <person name="Harris H.M."/>
            <person name="McCann A."/>
            <person name="Guo C."/>
            <person name="Argimon S."/>
            <person name="Zhang W."/>
            <person name="Yang X."/>
            <person name="Jeffery I.B."/>
            <person name="Cooney J.C."/>
            <person name="Kagawa T.F."/>
            <person name="Liu W."/>
            <person name="Song Y."/>
            <person name="Salvetti E."/>
            <person name="Wrobel A."/>
            <person name="Rasinkangas P."/>
            <person name="Parkhill J."/>
            <person name="Rea M.C."/>
            <person name="O'Sullivan O."/>
            <person name="Ritari J."/>
            <person name="Douillard F.P."/>
            <person name="Paul Ross R."/>
            <person name="Yang R."/>
            <person name="Briner A.E."/>
            <person name="Felis G.E."/>
            <person name="de Vos W.M."/>
            <person name="Barrangou R."/>
            <person name="Klaenhammer T.R."/>
            <person name="Caufield P.W."/>
            <person name="Cui Y."/>
            <person name="Zhang H."/>
            <person name="O'Toole P.W."/>
        </authorList>
    </citation>
    <scope>NUCLEOTIDE SEQUENCE [LARGE SCALE GENOMIC DNA]</scope>
    <source>
        <strain evidence="1 2">DSM 17896</strain>
    </source>
</reference>
<dbReference type="GO" id="GO:0008967">
    <property type="term" value="F:phosphoglycolate phosphatase activity"/>
    <property type="evidence" value="ECO:0007669"/>
    <property type="project" value="TreeGrafter"/>
</dbReference>
<gene>
    <name evidence="1" type="ORF">IV45_GL000847</name>
</gene>
<evidence type="ECO:0000313" key="2">
    <source>
        <dbReference type="Proteomes" id="UP000050934"/>
    </source>
</evidence>
<accession>A0A0R2HZZ0</accession>
<dbReference type="InterPro" id="IPR041492">
    <property type="entry name" value="HAD_2"/>
</dbReference>
<dbReference type="SFLD" id="SFLDS00003">
    <property type="entry name" value="Haloacid_Dehalogenase"/>
    <property type="match status" value="1"/>
</dbReference>